<name>A0A7J7LLX5_9MAGN</name>
<organism evidence="1 2">
    <name type="scientific">Kingdonia uniflora</name>
    <dbReference type="NCBI Taxonomy" id="39325"/>
    <lineage>
        <taxon>Eukaryota</taxon>
        <taxon>Viridiplantae</taxon>
        <taxon>Streptophyta</taxon>
        <taxon>Embryophyta</taxon>
        <taxon>Tracheophyta</taxon>
        <taxon>Spermatophyta</taxon>
        <taxon>Magnoliopsida</taxon>
        <taxon>Ranunculales</taxon>
        <taxon>Circaeasteraceae</taxon>
        <taxon>Kingdonia</taxon>
    </lineage>
</organism>
<dbReference type="AlphaFoldDB" id="A0A7J7LLX5"/>
<reference evidence="1 2" key="1">
    <citation type="journal article" date="2020" name="IScience">
        <title>Genome Sequencing of the Endangered Kingdonia uniflora (Circaeasteraceae, Ranunculales) Reveals Potential Mechanisms of Evolutionary Specialization.</title>
        <authorList>
            <person name="Sun Y."/>
            <person name="Deng T."/>
            <person name="Zhang A."/>
            <person name="Moore M.J."/>
            <person name="Landis J.B."/>
            <person name="Lin N."/>
            <person name="Zhang H."/>
            <person name="Zhang X."/>
            <person name="Huang J."/>
            <person name="Zhang X."/>
            <person name="Sun H."/>
            <person name="Wang H."/>
        </authorList>
    </citation>
    <scope>NUCLEOTIDE SEQUENCE [LARGE SCALE GENOMIC DNA]</scope>
    <source>
        <strain evidence="1">TB1705</strain>
        <tissue evidence="1">Leaf</tissue>
    </source>
</reference>
<keyword evidence="2" id="KW-1185">Reference proteome</keyword>
<proteinExistence type="predicted"/>
<accession>A0A7J7LLX5</accession>
<feature type="non-terminal residue" evidence="1">
    <location>
        <position position="1"/>
    </location>
</feature>
<dbReference type="Proteomes" id="UP000541444">
    <property type="component" value="Unassembled WGS sequence"/>
</dbReference>
<gene>
    <name evidence="1" type="ORF">GIB67_029707</name>
</gene>
<evidence type="ECO:0000313" key="2">
    <source>
        <dbReference type="Proteomes" id="UP000541444"/>
    </source>
</evidence>
<dbReference type="EMBL" id="JACGCM010002205">
    <property type="protein sequence ID" value="KAF6143538.1"/>
    <property type="molecule type" value="Genomic_DNA"/>
</dbReference>
<sequence>SSKEKLLEKDVELSSTRVPHREVSIWRITHGGYNFMYIHDIGYKFHIKCKNYLLHL</sequence>
<protein>
    <submittedName>
        <fullName evidence="1">Uncharacterized protein</fullName>
    </submittedName>
</protein>
<comment type="caution">
    <text evidence="1">The sequence shown here is derived from an EMBL/GenBank/DDBJ whole genome shotgun (WGS) entry which is preliminary data.</text>
</comment>
<evidence type="ECO:0000313" key="1">
    <source>
        <dbReference type="EMBL" id="KAF6143538.1"/>
    </source>
</evidence>